<evidence type="ECO:0000256" key="3">
    <source>
        <dbReference type="ARBA" id="ARBA00022989"/>
    </source>
</evidence>
<gene>
    <name evidence="10" type="ORF">Bpfe_002840</name>
</gene>
<keyword evidence="7" id="KW-0807">Transducer</keyword>
<keyword evidence="3 8" id="KW-1133">Transmembrane helix</keyword>
<dbReference type="PRINTS" id="PR00237">
    <property type="entry name" value="GPCRRHODOPSN"/>
</dbReference>
<comment type="caution">
    <text evidence="10">The sequence shown here is derived from an EMBL/GenBank/DDBJ whole genome shotgun (WGS) entry which is preliminary data.</text>
</comment>
<evidence type="ECO:0000256" key="5">
    <source>
        <dbReference type="ARBA" id="ARBA00023136"/>
    </source>
</evidence>
<keyword evidence="2 8" id="KW-0812">Transmembrane</keyword>
<feature type="domain" description="G-protein coupled receptors family 1 profile" evidence="9">
    <location>
        <begin position="42"/>
        <end position="316"/>
    </location>
</feature>
<dbReference type="InterPro" id="IPR017452">
    <property type="entry name" value="GPCR_Rhodpsn_7TM"/>
</dbReference>
<dbReference type="Pfam" id="PF00001">
    <property type="entry name" value="7tm_1"/>
    <property type="match status" value="1"/>
</dbReference>
<feature type="transmembrane region" description="Helical" evidence="8">
    <location>
        <begin position="145"/>
        <end position="162"/>
    </location>
</feature>
<proteinExistence type="predicted"/>
<dbReference type="AlphaFoldDB" id="A0AAD8FLZ4"/>
<evidence type="ECO:0000256" key="7">
    <source>
        <dbReference type="ARBA" id="ARBA00023224"/>
    </source>
</evidence>
<keyword evidence="5 8" id="KW-0472">Membrane</keyword>
<keyword evidence="11" id="KW-1185">Reference proteome</keyword>
<keyword evidence="4" id="KW-0297">G-protein coupled receptor</keyword>
<dbReference type="PROSITE" id="PS50262">
    <property type="entry name" value="G_PROTEIN_RECEP_F1_2"/>
    <property type="match status" value="1"/>
</dbReference>
<feature type="transmembrane region" description="Helical" evidence="8">
    <location>
        <begin position="205"/>
        <end position="223"/>
    </location>
</feature>
<reference evidence="10" key="2">
    <citation type="submission" date="2023-04" db="EMBL/GenBank/DDBJ databases">
        <authorList>
            <person name="Bu L."/>
            <person name="Lu L."/>
            <person name="Laidemitt M.R."/>
            <person name="Zhang S.M."/>
            <person name="Mutuku M."/>
            <person name="Mkoji G."/>
            <person name="Steinauer M."/>
            <person name="Loker E.S."/>
        </authorList>
    </citation>
    <scope>NUCLEOTIDE SEQUENCE</scope>
    <source>
        <strain evidence="10">KasaAsao</strain>
        <tissue evidence="10">Whole Snail</tissue>
    </source>
</reference>
<dbReference type="Gene3D" id="1.20.1070.10">
    <property type="entry name" value="Rhodopsin 7-helix transmembrane proteins"/>
    <property type="match status" value="1"/>
</dbReference>
<protein>
    <submittedName>
        <fullName evidence="10">FMRFamide receptor</fullName>
    </submittedName>
</protein>
<keyword evidence="6 10" id="KW-0675">Receptor</keyword>
<sequence>MSLENTTSPTIQLLVPQEAVTFFLTLNLLVCGEIIGVLGIVGNVINIVAFTKEGLQDSVNITLSALAISDIGALLTQMVVNICFSPFWNGADIQYSSLVVFSTMFFYPREYFVRVSGLITAFATSERCMCVLLPLKVKGIITRKVAAVVVGSIFVIISAYMFPPYYVTYFDWGLNTKRNQTKILLLYRNNPETVLRVSYLITDMFVPYATFFILILCNAVIVVRLKSSWRWRRTVTSGKHSGSKEISVKEKKLVKMLTTVSIIFLLCLTPQSAMLTALGIVRELKINGPYFDVSLLVYSFTFLLETINCSVNIIVYYNMSSKFRERIQTWLPCLQRAKDISSKKKLHLDLPQEHWGRL</sequence>
<organism evidence="10 11">
    <name type="scientific">Biomphalaria pfeifferi</name>
    <name type="common">Bloodfluke planorb</name>
    <name type="synonym">Freshwater snail</name>
    <dbReference type="NCBI Taxonomy" id="112525"/>
    <lineage>
        <taxon>Eukaryota</taxon>
        <taxon>Metazoa</taxon>
        <taxon>Spiralia</taxon>
        <taxon>Lophotrochozoa</taxon>
        <taxon>Mollusca</taxon>
        <taxon>Gastropoda</taxon>
        <taxon>Heterobranchia</taxon>
        <taxon>Euthyneura</taxon>
        <taxon>Panpulmonata</taxon>
        <taxon>Hygrophila</taxon>
        <taxon>Lymnaeoidea</taxon>
        <taxon>Planorbidae</taxon>
        <taxon>Biomphalaria</taxon>
    </lineage>
</organism>
<dbReference type="SUPFAM" id="SSF81321">
    <property type="entry name" value="Family A G protein-coupled receptor-like"/>
    <property type="match status" value="1"/>
</dbReference>
<comment type="subcellular location">
    <subcellularLocation>
        <location evidence="1">Membrane</location>
        <topology evidence="1">Multi-pass membrane protein</topology>
    </subcellularLocation>
</comment>
<feature type="transmembrane region" description="Helical" evidence="8">
    <location>
        <begin position="253"/>
        <end position="275"/>
    </location>
</feature>
<evidence type="ECO:0000259" key="9">
    <source>
        <dbReference type="PROSITE" id="PS50262"/>
    </source>
</evidence>
<evidence type="ECO:0000313" key="10">
    <source>
        <dbReference type="EMBL" id="KAK0067999.1"/>
    </source>
</evidence>
<evidence type="ECO:0000256" key="2">
    <source>
        <dbReference type="ARBA" id="ARBA00022692"/>
    </source>
</evidence>
<dbReference type="InterPro" id="IPR000276">
    <property type="entry name" value="GPCR_Rhodpsn"/>
</dbReference>
<name>A0AAD8FLZ4_BIOPF</name>
<dbReference type="Proteomes" id="UP001233172">
    <property type="component" value="Unassembled WGS sequence"/>
</dbReference>
<dbReference type="PANTHER" id="PTHR24243">
    <property type="entry name" value="G-PROTEIN COUPLED RECEPTOR"/>
    <property type="match status" value="1"/>
</dbReference>
<dbReference type="GO" id="GO:0004930">
    <property type="term" value="F:G protein-coupled receptor activity"/>
    <property type="evidence" value="ECO:0007669"/>
    <property type="project" value="UniProtKB-KW"/>
</dbReference>
<evidence type="ECO:0000256" key="1">
    <source>
        <dbReference type="ARBA" id="ARBA00004141"/>
    </source>
</evidence>
<evidence type="ECO:0000256" key="6">
    <source>
        <dbReference type="ARBA" id="ARBA00023170"/>
    </source>
</evidence>
<dbReference type="PANTHER" id="PTHR24243:SF208">
    <property type="entry name" value="PYROKININ-1 RECEPTOR"/>
    <property type="match status" value="1"/>
</dbReference>
<dbReference type="EMBL" id="JASAOG010000006">
    <property type="protein sequence ID" value="KAK0067999.1"/>
    <property type="molecule type" value="Genomic_DNA"/>
</dbReference>
<feature type="transmembrane region" description="Helical" evidence="8">
    <location>
        <begin position="295"/>
        <end position="317"/>
    </location>
</feature>
<reference evidence="10" key="1">
    <citation type="journal article" date="2023" name="PLoS Negl. Trop. Dis.">
        <title>A genome sequence for Biomphalaria pfeifferi, the major vector snail for the human-infecting parasite Schistosoma mansoni.</title>
        <authorList>
            <person name="Bu L."/>
            <person name="Lu L."/>
            <person name="Laidemitt M.R."/>
            <person name="Zhang S.M."/>
            <person name="Mutuku M."/>
            <person name="Mkoji G."/>
            <person name="Steinauer M."/>
            <person name="Loker E.S."/>
        </authorList>
    </citation>
    <scope>NUCLEOTIDE SEQUENCE</scope>
    <source>
        <strain evidence="10">KasaAsao</strain>
    </source>
</reference>
<accession>A0AAD8FLZ4</accession>
<evidence type="ECO:0000256" key="8">
    <source>
        <dbReference type="SAM" id="Phobius"/>
    </source>
</evidence>
<dbReference type="CDD" id="cd14978">
    <property type="entry name" value="7tmA_FMRFamide_R-like"/>
    <property type="match status" value="1"/>
</dbReference>
<evidence type="ECO:0000313" key="11">
    <source>
        <dbReference type="Proteomes" id="UP001233172"/>
    </source>
</evidence>
<dbReference type="GO" id="GO:0005886">
    <property type="term" value="C:plasma membrane"/>
    <property type="evidence" value="ECO:0007669"/>
    <property type="project" value="TreeGrafter"/>
</dbReference>
<evidence type="ECO:0000256" key="4">
    <source>
        <dbReference type="ARBA" id="ARBA00023040"/>
    </source>
</evidence>
<feature type="transmembrane region" description="Helical" evidence="8">
    <location>
        <begin position="20"/>
        <end position="49"/>
    </location>
</feature>